<evidence type="ECO:0000259" key="3">
    <source>
        <dbReference type="Pfam" id="PF02776"/>
    </source>
</evidence>
<dbReference type="Pfam" id="PF02776">
    <property type="entry name" value="TPP_enzyme_N"/>
    <property type="match status" value="1"/>
</dbReference>
<dbReference type="GO" id="GO:0003984">
    <property type="term" value="F:acetolactate synthase activity"/>
    <property type="evidence" value="ECO:0007669"/>
    <property type="project" value="TreeGrafter"/>
</dbReference>
<dbReference type="InterPro" id="IPR012001">
    <property type="entry name" value="Thiamin_PyroP_enz_TPP-bd_dom"/>
</dbReference>
<dbReference type="GO" id="GO:0009097">
    <property type="term" value="P:isoleucine biosynthetic process"/>
    <property type="evidence" value="ECO:0007669"/>
    <property type="project" value="TreeGrafter"/>
</dbReference>
<protein>
    <recommendedName>
        <fullName evidence="3">Thiamine pyrophosphate enzyme N-terminal TPP-binding domain-containing protein</fullName>
    </recommendedName>
</protein>
<dbReference type="GO" id="GO:0009099">
    <property type="term" value="P:L-valine biosynthetic process"/>
    <property type="evidence" value="ECO:0007669"/>
    <property type="project" value="TreeGrafter"/>
</dbReference>
<dbReference type="GO" id="GO:0030976">
    <property type="term" value="F:thiamine pyrophosphate binding"/>
    <property type="evidence" value="ECO:0007669"/>
    <property type="project" value="InterPro"/>
</dbReference>
<dbReference type="GO" id="GO:0050660">
    <property type="term" value="F:flavin adenine dinucleotide binding"/>
    <property type="evidence" value="ECO:0007669"/>
    <property type="project" value="TreeGrafter"/>
</dbReference>
<dbReference type="PANTHER" id="PTHR18968">
    <property type="entry name" value="THIAMINE PYROPHOSPHATE ENZYMES"/>
    <property type="match status" value="1"/>
</dbReference>
<evidence type="ECO:0000256" key="1">
    <source>
        <dbReference type="ARBA" id="ARBA00001964"/>
    </source>
</evidence>
<dbReference type="AlphaFoldDB" id="A0A815DZZ9"/>
<dbReference type="InterPro" id="IPR045229">
    <property type="entry name" value="TPP_enz"/>
</dbReference>
<comment type="cofactor">
    <cofactor evidence="1">
        <name>thiamine diphosphate</name>
        <dbReference type="ChEBI" id="CHEBI:58937"/>
    </cofactor>
</comment>
<dbReference type="SUPFAM" id="SSF52467">
    <property type="entry name" value="DHS-like NAD/FAD-binding domain"/>
    <property type="match status" value="1"/>
</dbReference>
<feature type="domain" description="Thiamine pyrophosphate enzyme N-terminal TPP-binding" evidence="3">
    <location>
        <begin position="55"/>
        <end position="117"/>
    </location>
</feature>
<evidence type="ECO:0000313" key="5">
    <source>
        <dbReference type="Proteomes" id="UP000663864"/>
    </source>
</evidence>
<comment type="similarity">
    <text evidence="2">Belongs to the TPP enzyme family.</text>
</comment>
<feature type="non-terminal residue" evidence="4">
    <location>
        <position position="340"/>
    </location>
</feature>
<evidence type="ECO:0000256" key="2">
    <source>
        <dbReference type="ARBA" id="ARBA00007812"/>
    </source>
</evidence>
<dbReference type="GO" id="GO:0005948">
    <property type="term" value="C:acetolactate synthase complex"/>
    <property type="evidence" value="ECO:0007669"/>
    <property type="project" value="TreeGrafter"/>
</dbReference>
<dbReference type="CDD" id="cd07035">
    <property type="entry name" value="TPP_PYR_POX_like"/>
    <property type="match status" value="1"/>
</dbReference>
<organism evidence="4 5">
    <name type="scientific">Rotaria sordida</name>
    <dbReference type="NCBI Taxonomy" id="392033"/>
    <lineage>
        <taxon>Eukaryota</taxon>
        <taxon>Metazoa</taxon>
        <taxon>Spiralia</taxon>
        <taxon>Gnathifera</taxon>
        <taxon>Rotifera</taxon>
        <taxon>Eurotatoria</taxon>
        <taxon>Bdelloidea</taxon>
        <taxon>Philodinida</taxon>
        <taxon>Philodinidae</taxon>
        <taxon>Rotaria</taxon>
    </lineage>
</organism>
<dbReference type="InterPro" id="IPR029061">
    <property type="entry name" value="THDP-binding"/>
</dbReference>
<proteinExistence type="inferred from homology"/>
<dbReference type="SUPFAM" id="SSF52518">
    <property type="entry name" value="Thiamin diphosphate-binding fold (THDP-binding)"/>
    <property type="match status" value="2"/>
</dbReference>
<name>A0A815DZZ9_9BILA</name>
<reference evidence="4" key="1">
    <citation type="submission" date="2021-02" db="EMBL/GenBank/DDBJ databases">
        <authorList>
            <person name="Nowell W R."/>
        </authorList>
    </citation>
    <scope>NUCLEOTIDE SEQUENCE</scope>
</reference>
<comment type="caution">
    <text evidence="4">The sequence shown here is derived from an EMBL/GenBank/DDBJ whole genome shotgun (WGS) entry which is preliminary data.</text>
</comment>
<accession>A0A815DZZ9</accession>
<sequence length="340" mass="37002">MLSSYNSCVVISHILDFYTKETIIFLAHRIPYLFDLFGGHISALLVACDKHNTGDAVSRLSDKIGVCVVTTRPGLINTITTIKNTQMAESPLLLLGGCASNLSKGRGALQDIDHMSLFKSISIFIAQSRTPEPVFVEFPIDVLYPFHLVECEVVFDEQICLPIAPEIPYASNLSIEKAAELVRSAKTPVCLLGNQSILPSKNRQSMGIPRFLGSMSRGLLGRNNPIQFHRCGLESTVDHLNPVHVLQELENQLPDNAILISDDGDFVATAAYIFRSRGLLTWLDPGVFGTLGVGTEFALDAKLVRSEASVWIIYGSGVAKGGANGQLPISFGDLPIVIFM</sequence>
<dbReference type="EMBL" id="CAJNOT010002321">
    <property type="protein sequence ID" value="CAF1305524.1"/>
    <property type="molecule type" value="Genomic_DNA"/>
</dbReference>
<dbReference type="Gene3D" id="3.40.50.970">
    <property type="match status" value="2"/>
</dbReference>
<dbReference type="Proteomes" id="UP000663864">
    <property type="component" value="Unassembled WGS sequence"/>
</dbReference>
<evidence type="ECO:0000313" key="4">
    <source>
        <dbReference type="EMBL" id="CAF1305524.1"/>
    </source>
</evidence>
<dbReference type="InterPro" id="IPR029035">
    <property type="entry name" value="DHS-like_NAD/FAD-binding_dom"/>
</dbReference>
<dbReference type="PANTHER" id="PTHR18968:SF166">
    <property type="entry name" value="2-HYDROXYACYL-COA LYASE 2"/>
    <property type="match status" value="1"/>
</dbReference>
<gene>
    <name evidence="4" type="ORF">ZHD862_LOCUS28197</name>
</gene>